<protein>
    <submittedName>
        <fullName evidence="2">Uncharacterized protein</fullName>
    </submittedName>
</protein>
<gene>
    <name evidence="2" type="ORF">B0T16DRAFT_507438</name>
</gene>
<reference evidence="2" key="1">
    <citation type="submission" date="2023-06" db="EMBL/GenBank/DDBJ databases">
        <title>Genome-scale phylogeny and comparative genomics of the fungal order Sordariales.</title>
        <authorList>
            <consortium name="Lawrence Berkeley National Laboratory"/>
            <person name="Hensen N."/>
            <person name="Bonometti L."/>
            <person name="Westerberg I."/>
            <person name="Brannstrom I.O."/>
            <person name="Guillou S."/>
            <person name="Cros-Aarteil S."/>
            <person name="Calhoun S."/>
            <person name="Haridas S."/>
            <person name="Kuo A."/>
            <person name="Mondo S."/>
            <person name="Pangilinan J."/>
            <person name="Riley R."/>
            <person name="Labutti K."/>
            <person name="Andreopoulos B."/>
            <person name="Lipzen A."/>
            <person name="Chen C."/>
            <person name="Yanf M."/>
            <person name="Daum C."/>
            <person name="Ng V."/>
            <person name="Clum A."/>
            <person name="Steindorff A."/>
            <person name="Ohm R."/>
            <person name="Martin F."/>
            <person name="Silar P."/>
            <person name="Natvig D."/>
            <person name="Lalanne C."/>
            <person name="Gautier V."/>
            <person name="Ament-Velasquez S.L."/>
            <person name="Kruys A."/>
            <person name="Hutchinson M.I."/>
            <person name="Powell A.J."/>
            <person name="Barry K."/>
            <person name="Miller A.N."/>
            <person name="Grigoriev I.V."/>
            <person name="Debuchy R."/>
            <person name="Gladieux P."/>
            <person name="Thoren M.H."/>
            <person name="Johannesson H."/>
        </authorList>
    </citation>
    <scope>NUCLEOTIDE SEQUENCE</scope>
    <source>
        <strain evidence="2">SMH2532-1</strain>
    </source>
</reference>
<evidence type="ECO:0000256" key="1">
    <source>
        <dbReference type="SAM" id="MobiDB-lite"/>
    </source>
</evidence>
<feature type="region of interest" description="Disordered" evidence="1">
    <location>
        <begin position="1"/>
        <end position="28"/>
    </location>
</feature>
<feature type="region of interest" description="Disordered" evidence="1">
    <location>
        <begin position="153"/>
        <end position="177"/>
    </location>
</feature>
<comment type="caution">
    <text evidence="2">The sequence shown here is derived from an EMBL/GenBank/DDBJ whole genome shotgun (WGS) entry which is preliminary data.</text>
</comment>
<feature type="compositionally biased region" description="Polar residues" evidence="1">
    <location>
        <begin position="157"/>
        <end position="174"/>
    </location>
</feature>
<dbReference type="Proteomes" id="UP001174936">
    <property type="component" value="Unassembled WGS sequence"/>
</dbReference>
<keyword evidence="3" id="KW-1185">Reference proteome</keyword>
<proteinExistence type="predicted"/>
<name>A0AA39YAX9_9PEZI</name>
<dbReference type="AlphaFoldDB" id="A0AA39YAX9"/>
<evidence type="ECO:0000313" key="3">
    <source>
        <dbReference type="Proteomes" id="UP001174936"/>
    </source>
</evidence>
<organism evidence="2 3">
    <name type="scientific">Cercophora newfieldiana</name>
    <dbReference type="NCBI Taxonomy" id="92897"/>
    <lineage>
        <taxon>Eukaryota</taxon>
        <taxon>Fungi</taxon>
        <taxon>Dikarya</taxon>
        <taxon>Ascomycota</taxon>
        <taxon>Pezizomycotina</taxon>
        <taxon>Sordariomycetes</taxon>
        <taxon>Sordariomycetidae</taxon>
        <taxon>Sordariales</taxon>
        <taxon>Lasiosphaeriaceae</taxon>
        <taxon>Cercophora</taxon>
    </lineage>
</organism>
<sequence>MDNSNPFGGSDPFGGREGLSPKESGAQPFIPHQDYIRANPENMSSEDLHKTLREVISTHQASIENYGQVTLTGAEYDRLAALITHTGFRQGYGQGVGVAIKKWEADTNMLRDRLGFRPKFDPRYIGSGFLTEDDIDSIFAMAFEAATAALNEKNQGRRTSTGTQSVDRNNTNASNKRKRFDLAQEAVKSSANGMVDDTIIVSALASKTNNAYPPSIPGLNGSCSSTINSTENMTQEKTVLEKVRLALQDFVTHHKEMSGRVRKADLLALITLIEDRFLELAKSRAA</sequence>
<evidence type="ECO:0000313" key="2">
    <source>
        <dbReference type="EMBL" id="KAK0648969.1"/>
    </source>
</evidence>
<dbReference type="EMBL" id="JAULSV010000003">
    <property type="protein sequence ID" value="KAK0648969.1"/>
    <property type="molecule type" value="Genomic_DNA"/>
</dbReference>
<accession>A0AA39YAX9</accession>